<accession>A0A484L1R3</accession>
<reference evidence="1 2" key="1">
    <citation type="submission" date="2018-04" db="EMBL/GenBank/DDBJ databases">
        <authorList>
            <person name="Vogel A."/>
        </authorList>
    </citation>
    <scope>NUCLEOTIDE SEQUENCE [LARGE SCALE GENOMIC DNA]</scope>
</reference>
<gene>
    <name evidence="1" type="ORF">CCAM_LOCUS12042</name>
</gene>
<evidence type="ECO:0000313" key="2">
    <source>
        <dbReference type="Proteomes" id="UP000595140"/>
    </source>
</evidence>
<dbReference type="AlphaFoldDB" id="A0A484L1R3"/>
<dbReference type="EMBL" id="OOIL02000889">
    <property type="protein sequence ID" value="VFQ70266.1"/>
    <property type="molecule type" value="Genomic_DNA"/>
</dbReference>
<name>A0A484L1R3_9ASTE</name>
<keyword evidence="2" id="KW-1185">Reference proteome</keyword>
<proteinExistence type="predicted"/>
<organism evidence="1 2">
    <name type="scientific">Cuscuta campestris</name>
    <dbReference type="NCBI Taxonomy" id="132261"/>
    <lineage>
        <taxon>Eukaryota</taxon>
        <taxon>Viridiplantae</taxon>
        <taxon>Streptophyta</taxon>
        <taxon>Embryophyta</taxon>
        <taxon>Tracheophyta</taxon>
        <taxon>Spermatophyta</taxon>
        <taxon>Magnoliopsida</taxon>
        <taxon>eudicotyledons</taxon>
        <taxon>Gunneridae</taxon>
        <taxon>Pentapetalae</taxon>
        <taxon>asterids</taxon>
        <taxon>lamiids</taxon>
        <taxon>Solanales</taxon>
        <taxon>Convolvulaceae</taxon>
        <taxon>Cuscuteae</taxon>
        <taxon>Cuscuta</taxon>
        <taxon>Cuscuta subgen. Grammica</taxon>
        <taxon>Cuscuta sect. Cleistogrammica</taxon>
    </lineage>
</organism>
<evidence type="ECO:0000313" key="1">
    <source>
        <dbReference type="EMBL" id="VFQ70266.1"/>
    </source>
</evidence>
<sequence>MPGQVPPAKIRRISIRYPIGDGRLNLPPQIFRSFPWSGRRQQLEEEGAIPEEKEIPAAEDGRDVVILGKVNGIGRLNFIRNNQIWPSITNAGWSGFFREDLQRFLSTRVPLVFPTADSPIPAHHRQILLCRGLPNYNPDHLYFVWCVVEAAGSF</sequence>
<protein>
    <submittedName>
        <fullName evidence="1">Uncharacterized protein</fullName>
    </submittedName>
</protein>
<dbReference type="Proteomes" id="UP000595140">
    <property type="component" value="Unassembled WGS sequence"/>
</dbReference>